<feature type="region of interest" description="Disordered" evidence="3">
    <location>
        <begin position="337"/>
        <end position="603"/>
    </location>
</feature>
<evidence type="ECO:0000256" key="1">
    <source>
        <dbReference type="ARBA" id="ARBA00006395"/>
    </source>
</evidence>
<dbReference type="AlphaFoldDB" id="A0A067T6W9"/>
<feature type="compositionally biased region" description="Basic and acidic residues" evidence="3">
    <location>
        <begin position="259"/>
        <end position="269"/>
    </location>
</feature>
<feature type="region of interest" description="Disordered" evidence="3">
    <location>
        <begin position="246"/>
        <end position="321"/>
    </location>
</feature>
<dbReference type="GO" id="GO:0031422">
    <property type="term" value="C:RecQ family helicase-topoisomerase III complex"/>
    <property type="evidence" value="ECO:0007669"/>
    <property type="project" value="TreeGrafter"/>
</dbReference>
<protein>
    <recommendedName>
        <fullName evidence="2">RecQ-mediated genome instability protein 1</fullName>
    </recommendedName>
</protein>
<dbReference type="PANTHER" id="PTHR14790">
    <property type="entry name" value="RECQ-MEDIATED GENOME INSTABILITY PROTEIN 1 RMI1"/>
    <property type="match status" value="1"/>
</dbReference>
<dbReference type="EMBL" id="KL142374">
    <property type="protein sequence ID" value="KDR78871.1"/>
    <property type="molecule type" value="Genomic_DNA"/>
</dbReference>
<evidence type="ECO:0000259" key="5">
    <source>
        <dbReference type="Pfam" id="PF21000"/>
    </source>
</evidence>
<organism evidence="6 7">
    <name type="scientific">Galerina marginata (strain CBS 339.88)</name>
    <dbReference type="NCBI Taxonomy" id="685588"/>
    <lineage>
        <taxon>Eukaryota</taxon>
        <taxon>Fungi</taxon>
        <taxon>Dikarya</taxon>
        <taxon>Basidiomycota</taxon>
        <taxon>Agaricomycotina</taxon>
        <taxon>Agaricomycetes</taxon>
        <taxon>Agaricomycetidae</taxon>
        <taxon>Agaricales</taxon>
        <taxon>Agaricineae</taxon>
        <taxon>Strophariaceae</taxon>
        <taxon>Galerina</taxon>
    </lineage>
</organism>
<evidence type="ECO:0000313" key="7">
    <source>
        <dbReference type="Proteomes" id="UP000027222"/>
    </source>
</evidence>
<evidence type="ECO:0000256" key="2">
    <source>
        <dbReference type="ARBA" id="ARBA00018987"/>
    </source>
</evidence>
<feature type="compositionally biased region" description="Low complexity" evidence="3">
    <location>
        <begin position="346"/>
        <end position="357"/>
    </location>
</feature>
<dbReference type="Proteomes" id="UP000027222">
    <property type="component" value="Unassembled WGS sequence"/>
</dbReference>
<feature type="compositionally biased region" description="Acidic residues" evidence="3">
    <location>
        <begin position="401"/>
        <end position="410"/>
    </location>
</feature>
<sequence length="622" mass="67326">MAPPEQVVNWLDKQFPKPRVDPEWLEGCTQWLEDDQGLSPVNDFPEFMERVKGQLLESDLLDSMLHGTGLDPHITRMNGNLRGPPVLVQIIAVTEIGSSAFQLEQVRAAREERLLAGVGDVEGEEDGDVEVEGEGPMPKYPRGTLRFQLSDGATILEAMEYRPIPQIILGTTPLGFKLQLKGTRIQNGMALLEPATIILLGGRQADLEAKQLDDFKRGLRARLGRPSSPQPEAQIPAVVAVRSPLRDISPPPMPSFPQHNDDVDMEPRRRLPATSYLHNVPEPSGSKEARNDRPVIGLPSRHTRTSTGGASDKNEEAEGNGRATFAERATLTFAGSQKKGTSSYFNGNAAASGSGSSRRPKDDINTAVENLDFNFEPTGGQMRRTFLHSSPAGSPTQADPFDFDFLDEVGQENKRPPPQAAINKGKGRADVSMGGSSLQPPHRIGDDASSDYGMDDDKDFANPNFLEDLDKLEKAALQTAHPPSSGSGSGSVSGSHGSSLLSSSSVALTDKNSVIVKSRPPAVMPPSTHAPRSTVHHDEIIEIDDSDDDMILEADDKENEPVATRHVRRRTEDDGNEAGVSSRSSTFASQIRSKPPMLSQKTGRPIVLATNADDIIDLSDSD</sequence>
<dbReference type="Pfam" id="PF21000">
    <property type="entry name" value="RMI1_N_N"/>
    <property type="match status" value="1"/>
</dbReference>
<dbReference type="InterPro" id="IPR042470">
    <property type="entry name" value="RMI1_N_C_sf"/>
</dbReference>
<dbReference type="GO" id="GO:0000712">
    <property type="term" value="P:resolution of meiotic recombination intermediates"/>
    <property type="evidence" value="ECO:0007669"/>
    <property type="project" value="TreeGrafter"/>
</dbReference>
<comment type="similarity">
    <text evidence="1">Belongs to the RMI1 family.</text>
</comment>
<proteinExistence type="inferred from homology"/>
<reference evidence="7" key="1">
    <citation type="journal article" date="2014" name="Proc. Natl. Acad. Sci. U.S.A.">
        <title>Extensive sampling of basidiomycete genomes demonstrates inadequacy of the white-rot/brown-rot paradigm for wood decay fungi.</title>
        <authorList>
            <person name="Riley R."/>
            <person name="Salamov A.A."/>
            <person name="Brown D.W."/>
            <person name="Nagy L.G."/>
            <person name="Floudas D."/>
            <person name="Held B.W."/>
            <person name="Levasseur A."/>
            <person name="Lombard V."/>
            <person name="Morin E."/>
            <person name="Otillar R."/>
            <person name="Lindquist E.A."/>
            <person name="Sun H."/>
            <person name="LaButti K.M."/>
            <person name="Schmutz J."/>
            <person name="Jabbour D."/>
            <person name="Luo H."/>
            <person name="Baker S.E."/>
            <person name="Pisabarro A.G."/>
            <person name="Walton J.D."/>
            <person name="Blanchette R.A."/>
            <person name="Henrissat B."/>
            <person name="Martin F."/>
            <person name="Cullen D."/>
            <person name="Hibbett D.S."/>
            <person name="Grigoriev I.V."/>
        </authorList>
    </citation>
    <scope>NUCLEOTIDE SEQUENCE [LARGE SCALE GENOMIC DNA]</scope>
    <source>
        <strain evidence="7">CBS 339.88</strain>
    </source>
</reference>
<dbReference type="SMART" id="SM01161">
    <property type="entry name" value="DUF1767"/>
    <property type="match status" value="1"/>
</dbReference>
<evidence type="ECO:0000313" key="6">
    <source>
        <dbReference type="EMBL" id="KDR78871.1"/>
    </source>
</evidence>
<dbReference type="OrthoDB" id="341511at2759"/>
<dbReference type="HOGENOM" id="CLU_028605_0_0_1"/>
<feature type="compositionally biased region" description="Polar residues" evidence="3">
    <location>
        <begin position="579"/>
        <end position="592"/>
    </location>
</feature>
<feature type="compositionally biased region" description="Polar residues" evidence="3">
    <location>
        <begin position="387"/>
        <end position="397"/>
    </location>
</feature>
<accession>A0A067T6W9</accession>
<dbReference type="InterPro" id="IPR013894">
    <property type="entry name" value="RMI1_OB"/>
</dbReference>
<gene>
    <name evidence="6" type="ORF">GALMADRAFT_137857</name>
</gene>
<dbReference type="InterPro" id="IPR049363">
    <property type="entry name" value="RMI1_N"/>
</dbReference>
<evidence type="ECO:0000259" key="4">
    <source>
        <dbReference type="Pfam" id="PF08585"/>
    </source>
</evidence>
<name>A0A067T6W9_GALM3</name>
<dbReference type="Gene3D" id="2.40.50.770">
    <property type="entry name" value="RecQ-mediated genome instability protein Rmi1, C-terminal domain"/>
    <property type="match status" value="1"/>
</dbReference>
<evidence type="ECO:0000256" key="3">
    <source>
        <dbReference type="SAM" id="MobiDB-lite"/>
    </source>
</evidence>
<feature type="domain" description="RMI1 N-terminal" evidence="5">
    <location>
        <begin position="16"/>
        <end position="60"/>
    </location>
</feature>
<keyword evidence="7" id="KW-1185">Reference proteome</keyword>
<dbReference type="GO" id="GO:0016604">
    <property type="term" value="C:nuclear body"/>
    <property type="evidence" value="ECO:0007669"/>
    <property type="project" value="TreeGrafter"/>
</dbReference>
<feature type="compositionally biased region" description="Acidic residues" evidence="3">
    <location>
        <begin position="541"/>
        <end position="558"/>
    </location>
</feature>
<dbReference type="PANTHER" id="PTHR14790:SF15">
    <property type="entry name" value="RECQ-MEDIATED GENOME INSTABILITY PROTEIN 1"/>
    <property type="match status" value="1"/>
</dbReference>
<dbReference type="GO" id="GO:0000724">
    <property type="term" value="P:double-strand break repair via homologous recombination"/>
    <property type="evidence" value="ECO:0007669"/>
    <property type="project" value="TreeGrafter"/>
</dbReference>
<feature type="compositionally biased region" description="Low complexity" evidence="3">
    <location>
        <begin position="481"/>
        <end position="506"/>
    </location>
</feature>
<dbReference type="Pfam" id="PF08585">
    <property type="entry name" value="RMI1_N_C"/>
    <property type="match status" value="1"/>
</dbReference>
<feature type="domain" description="RecQ mediated genome instability protein 1 OB-fold" evidence="4">
    <location>
        <begin position="80"/>
        <end position="212"/>
    </location>
</feature>
<dbReference type="STRING" id="685588.A0A067T6W9"/>